<gene>
    <name evidence="9" type="ORF">SISSUDRAFT_1058070</name>
</gene>
<evidence type="ECO:0000259" key="8">
    <source>
        <dbReference type="Pfam" id="PF17681"/>
    </source>
</evidence>
<evidence type="ECO:0000256" key="1">
    <source>
        <dbReference type="ARBA" id="ARBA00010337"/>
    </source>
</evidence>
<dbReference type="STRING" id="1314776.A0A166HPG3"/>
<name>A0A166HPG3_9AGAM</name>
<dbReference type="GO" id="GO:0005874">
    <property type="term" value="C:microtubule"/>
    <property type="evidence" value="ECO:0007669"/>
    <property type="project" value="UniProtKB-KW"/>
</dbReference>
<feature type="region of interest" description="Disordered" evidence="6">
    <location>
        <begin position="939"/>
        <end position="978"/>
    </location>
</feature>
<keyword evidence="2 5" id="KW-0963">Cytoplasm</keyword>
<dbReference type="GO" id="GO:0043015">
    <property type="term" value="F:gamma-tubulin binding"/>
    <property type="evidence" value="ECO:0007669"/>
    <property type="project" value="InterPro"/>
</dbReference>
<dbReference type="InterPro" id="IPR041470">
    <property type="entry name" value="GCP_N"/>
</dbReference>
<accession>A0A166HPG3</accession>
<evidence type="ECO:0000256" key="5">
    <source>
        <dbReference type="RuleBase" id="RU363050"/>
    </source>
</evidence>
<sequence length="1029" mass="116310">MQAHVGGDVADAFSKPFSRHSNRPPLPRQNPRIFTLYETLITEITGLPQDDPQHASLLRDITKDIDNMSPQGSSETMDQINLRLKGMMQKARVRLQDQLADALDITTQSLVHSVEQRLEFDQELKARACDMPVHFTISSSISCRILHSKAAFCFAQACRILQLSLSRPATDASLQFADEVLAQSTNPQSANDTDRQLWREIMGNSEDSEGLVPDDSGSDSSSLSSWDLEDRDAKKATNTEDKSVSEAWNDREYGPLTAVSVWKTEDTTESTIDSFTKRQYWHNDTFMPAKPSAFPLHLVQRLQRGVQTSDGEPSLFTEPFALREVLMAMQGFTSSLFVSELDPHGEIRYSLSSEHPLMSHLSPMSQASILSRFAEAATLVQRLRLFCQNISCTNRHLTSEALQQAVQEAICAFDGWCSEKENDINAASLGFSDKVASLLALERDFSDNFESKFEALWTVIQKIKPLIHRNRQLALTRCIIENICLTLDGFRAVGNEATGQFLLHVLGITISPLWAQVMTWIAHGMPFEDDLGSTPRVFGPLEGSEKFIERSQIHPTDPDYWADAYTLHRARDANGPAEGLPSIFSHDADKILSTGKAVGLLRALKIHDESGRLLLENWMNDPPSFKSAVLESIGQNQCPSLDDISAQFSAFLVPKYMEAQSVLLNVLKTECRIESHLNAVEDICLTRRGDIITQFCDVLFARMDSSQPWDDFHWLNRAFGDVLRSKHGKTLLEDPTRIRLYLRRVPRRSIHRSLKALDGLVMDYAFTFPANYIFGSCTVIYSRILALLLQLRRAKSLIDTSIFVSATKTALTGQPLASLLILRVRLSWFLGVLFDFITTYVISRQNTEFRNLFTSLQTVDELRRCHEAYLDRLLKGCFLHDEFTSLYDILQTILDLTLHLHFHLTNMAVVSPTVSQHPWTKHKRAARKHKRRANRVTFVDDVQSSDEDSSSDSSDDEDDEPIVQDQSSAIPEGGSPSLAFPLPVDELYDELDRHVRLFRKGVESIARRSPEKASMFEYLTFTIDAWDRY</sequence>
<feature type="domain" description="Gamma tubulin complex component C-terminal" evidence="7">
    <location>
        <begin position="675"/>
        <end position="946"/>
    </location>
</feature>
<dbReference type="GO" id="GO:0051225">
    <property type="term" value="P:spindle assembly"/>
    <property type="evidence" value="ECO:0007669"/>
    <property type="project" value="TreeGrafter"/>
</dbReference>
<dbReference type="InterPro" id="IPR040457">
    <property type="entry name" value="GCP_C"/>
</dbReference>
<dbReference type="Proteomes" id="UP000076798">
    <property type="component" value="Unassembled WGS sequence"/>
</dbReference>
<dbReference type="GO" id="GO:0000278">
    <property type="term" value="P:mitotic cell cycle"/>
    <property type="evidence" value="ECO:0007669"/>
    <property type="project" value="TreeGrafter"/>
</dbReference>
<evidence type="ECO:0000256" key="4">
    <source>
        <dbReference type="ARBA" id="ARBA00023212"/>
    </source>
</evidence>
<dbReference type="GO" id="GO:0051011">
    <property type="term" value="F:microtubule minus-end binding"/>
    <property type="evidence" value="ECO:0007669"/>
    <property type="project" value="TreeGrafter"/>
</dbReference>
<dbReference type="AlphaFoldDB" id="A0A166HPG3"/>
<keyword evidence="10" id="KW-1185">Reference proteome</keyword>
<dbReference type="PANTHER" id="PTHR19302:SF33">
    <property type="entry name" value="GAMMA-TUBULIN COMPLEX COMPONENT 5"/>
    <property type="match status" value="1"/>
</dbReference>
<protein>
    <recommendedName>
        <fullName evidence="5">Spindle pole body component</fullName>
    </recommendedName>
</protein>
<comment type="subcellular location">
    <subcellularLocation>
        <location evidence="5">Cytoplasm</location>
        <location evidence="5">Cytoskeleton</location>
        <location evidence="5">Microtubule organizing center</location>
    </subcellularLocation>
</comment>
<dbReference type="GO" id="GO:0000930">
    <property type="term" value="C:gamma-tubulin complex"/>
    <property type="evidence" value="ECO:0007669"/>
    <property type="project" value="UniProtKB-ARBA"/>
</dbReference>
<feature type="compositionally biased region" description="Basic and acidic residues" evidence="6">
    <location>
        <begin position="231"/>
        <end position="249"/>
    </location>
</feature>
<dbReference type="GO" id="GO:0005816">
    <property type="term" value="C:spindle pole body"/>
    <property type="evidence" value="ECO:0007669"/>
    <property type="project" value="UniProtKB-ARBA"/>
</dbReference>
<evidence type="ECO:0000256" key="3">
    <source>
        <dbReference type="ARBA" id="ARBA00022701"/>
    </source>
</evidence>
<evidence type="ECO:0000256" key="2">
    <source>
        <dbReference type="ARBA" id="ARBA00022490"/>
    </source>
</evidence>
<dbReference type="GO" id="GO:0031122">
    <property type="term" value="P:cytoplasmic microtubule organization"/>
    <property type="evidence" value="ECO:0007669"/>
    <property type="project" value="TreeGrafter"/>
</dbReference>
<feature type="region of interest" description="Disordered" evidence="6">
    <location>
        <begin position="1"/>
        <end position="30"/>
    </location>
</feature>
<evidence type="ECO:0000313" key="9">
    <source>
        <dbReference type="EMBL" id="KZT42928.1"/>
    </source>
</evidence>
<dbReference type="GO" id="GO:0051321">
    <property type="term" value="P:meiotic cell cycle"/>
    <property type="evidence" value="ECO:0007669"/>
    <property type="project" value="TreeGrafter"/>
</dbReference>
<dbReference type="PANTHER" id="PTHR19302">
    <property type="entry name" value="GAMMA TUBULIN COMPLEX PROTEIN"/>
    <property type="match status" value="1"/>
</dbReference>
<keyword evidence="4 5" id="KW-0206">Cytoskeleton</keyword>
<dbReference type="Gene3D" id="1.20.120.1900">
    <property type="entry name" value="Gamma-tubulin complex, C-terminal domain"/>
    <property type="match status" value="1"/>
</dbReference>
<dbReference type="InterPro" id="IPR007259">
    <property type="entry name" value="GCP"/>
</dbReference>
<feature type="region of interest" description="Disordered" evidence="6">
    <location>
        <begin position="206"/>
        <end position="249"/>
    </location>
</feature>
<feature type="domain" description="Gamma tubulin complex component protein N-terminal" evidence="8">
    <location>
        <begin position="322"/>
        <end position="670"/>
    </location>
</feature>
<dbReference type="GO" id="GO:0007020">
    <property type="term" value="P:microtubule nucleation"/>
    <property type="evidence" value="ECO:0007669"/>
    <property type="project" value="InterPro"/>
</dbReference>
<keyword evidence="3 5" id="KW-0493">Microtubule</keyword>
<proteinExistence type="inferred from homology"/>
<evidence type="ECO:0000259" key="7">
    <source>
        <dbReference type="Pfam" id="PF04130"/>
    </source>
</evidence>
<dbReference type="Pfam" id="PF04130">
    <property type="entry name" value="GCP_C_terminal"/>
    <property type="match status" value="1"/>
</dbReference>
<feature type="compositionally biased region" description="Acidic residues" evidence="6">
    <location>
        <begin position="943"/>
        <end position="962"/>
    </location>
</feature>
<feature type="compositionally biased region" description="Low complexity" evidence="6">
    <location>
        <begin position="214"/>
        <end position="226"/>
    </location>
</feature>
<dbReference type="EMBL" id="KV428010">
    <property type="protein sequence ID" value="KZT42928.1"/>
    <property type="molecule type" value="Genomic_DNA"/>
</dbReference>
<evidence type="ECO:0000313" key="10">
    <source>
        <dbReference type="Proteomes" id="UP000076798"/>
    </source>
</evidence>
<evidence type="ECO:0000256" key="6">
    <source>
        <dbReference type="SAM" id="MobiDB-lite"/>
    </source>
</evidence>
<dbReference type="OrthoDB" id="66546at2759"/>
<organism evidence="9 10">
    <name type="scientific">Sistotremastrum suecicum HHB10207 ss-3</name>
    <dbReference type="NCBI Taxonomy" id="1314776"/>
    <lineage>
        <taxon>Eukaryota</taxon>
        <taxon>Fungi</taxon>
        <taxon>Dikarya</taxon>
        <taxon>Basidiomycota</taxon>
        <taxon>Agaricomycotina</taxon>
        <taxon>Agaricomycetes</taxon>
        <taxon>Sistotremastrales</taxon>
        <taxon>Sistotremastraceae</taxon>
        <taxon>Sistotremastrum</taxon>
    </lineage>
</organism>
<comment type="similarity">
    <text evidence="1 5">Belongs to the TUBGCP family.</text>
</comment>
<dbReference type="InterPro" id="IPR042241">
    <property type="entry name" value="GCP_C_sf"/>
</dbReference>
<dbReference type="GO" id="GO:0000922">
    <property type="term" value="C:spindle pole"/>
    <property type="evidence" value="ECO:0007669"/>
    <property type="project" value="InterPro"/>
</dbReference>
<dbReference type="Pfam" id="PF17681">
    <property type="entry name" value="GCP_N_terminal"/>
    <property type="match status" value="1"/>
</dbReference>
<reference evidence="9 10" key="1">
    <citation type="journal article" date="2016" name="Mol. Biol. Evol.">
        <title>Comparative Genomics of Early-Diverging Mushroom-Forming Fungi Provides Insights into the Origins of Lignocellulose Decay Capabilities.</title>
        <authorList>
            <person name="Nagy L.G."/>
            <person name="Riley R."/>
            <person name="Tritt A."/>
            <person name="Adam C."/>
            <person name="Daum C."/>
            <person name="Floudas D."/>
            <person name="Sun H."/>
            <person name="Yadav J.S."/>
            <person name="Pangilinan J."/>
            <person name="Larsson K.H."/>
            <person name="Matsuura K."/>
            <person name="Barry K."/>
            <person name="Labutti K."/>
            <person name="Kuo R."/>
            <person name="Ohm R.A."/>
            <person name="Bhattacharya S.S."/>
            <person name="Shirouzu T."/>
            <person name="Yoshinaga Y."/>
            <person name="Martin F.M."/>
            <person name="Grigoriev I.V."/>
            <person name="Hibbett D.S."/>
        </authorList>
    </citation>
    <scope>NUCLEOTIDE SEQUENCE [LARGE SCALE GENOMIC DNA]</scope>
    <source>
        <strain evidence="9 10">HHB10207 ss-3</strain>
    </source>
</reference>